<dbReference type="AlphaFoldDB" id="A0AAD7CBY1"/>
<gene>
    <name evidence="1" type="ORF">FB45DRAFT_1115994</name>
</gene>
<keyword evidence="2" id="KW-1185">Reference proteome</keyword>
<name>A0AAD7CBY1_9AGAR</name>
<protein>
    <submittedName>
        <fullName evidence="1">Uncharacterized protein</fullName>
    </submittedName>
</protein>
<dbReference type="Proteomes" id="UP001221142">
    <property type="component" value="Unassembled WGS sequence"/>
</dbReference>
<sequence>MQLTNLELKADAAECIKFLVHSPNFEHLTVECEDGDLPDLMHGQLTNPELLGYLTLPALEELSIWLHPGWTEVVQDPFARSRCSIRKLDIRAYYFAGHERLRGFLRLSGLRSIQDLTLRGPEGTDGALEVLLLKIEQDPSFLPLLESLAIRGCEFIISLPILVHMLCARMEREEGEAKLKSFQLPRDDAEIYKCDESVEVELDKLRGLRSQGLNVDIQSNFKFWNSYIDPSVLQRATHYSTQTFTAKAVD</sequence>
<organism evidence="1 2">
    <name type="scientific">Roridomyces roridus</name>
    <dbReference type="NCBI Taxonomy" id="1738132"/>
    <lineage>
        <taxon>Eukaryota</taxon>
        <taxon>Fungi</taxon>
        <taxon>Dikarya</taxon>
        <taxon>Basidiomycota</taxon>
        <taxon>Agaricomycotina</taxon>
        <taxon>Agaricomycetes</taxon>
        <taxon>Agaricomycetidae</taxon>
        <taxon>Agaricales</taxon>
        <taxon>Marasmiineae</taxon>
        <taxon>Mycenaceae</taxon>
        <taxon>Roridomyces</taxon>
    </lineage>
</organism>
<evidence type="ECO:0000313" key="2">
    <source>
        <dbReference type="Proteomes" id="UP001221142"/>
    </source>
</evidence>
<accession>A0AAD7CBY1</accession>
<proteinExistence type="predicted"/>
<comment type="caution">
    <text evidence="1">The sequence shown here is derived from an EMBL/GenBank/DDBJ whole genome shotgun (WGS) entry which is preliminary data.</text>
</comment>
<reference evidence="1" key="1">
    <citation type="submission" date="2023-03" db="EMBL/GenBank/DDBJ databases">
        <title>Massive genome expansion in bonnet fungi (Mycena s.s.) driven by repeated elements and novel gene families across ecological guilds.</title>
        <authorList>
            <consortium name="Lawrence Berkeley National Laboratory"/>
            <person name="Harder C.B."/>
            <person name="Miyauchi S."/>
            <person name="Viragh M."/>
            <person name="Kuo A."/>
            <person name="Thoen E."/>
            <person name="Andreopoulos B."/>
            <person name="Lu D."/>
            <person name="Skrede I."/>
            <person name="Drula E."/>
            <person name="Henrissat B."/>
            <person name="Morin E."/>
            <person name="Kohler A."/>
            <person name="Barry K."/>
            <person name="LaButti K."/>
            <person name="Morin E."/>
            <person name="Salamov A."/>
            <person name="Lipzen A."/>
            <person name="Mereny Z."/>
            <person name="Hegedus B."/>
            <person name="Baldrian P."/>
            <person name="Stursova M."/>
            <person name="Weitz H."/>
            <person name="Taylor A."/>
            <person name="Grigoriev I.V."/>
            <person name="Nagy L.G."/>
            <person name="Martin F."/>
            <person name="Kauserud H."/>
        </authorList>
    </citation>
    <scope>NUCLEOTIDE SEQUENCE</scope>
    <source>
        <strain evidence="1">9284</strain>
    </source>
</reference>
<evidence type="ECO:0000313" key="1">
    <source>
        <dbReference type="EMBL" id="KAJ7644503.1"/>
    </source>
</evidence>
<dbReference type="EMBL" id="JARKIF010000003">
    <property type="protein sequence ID" value="KAJ7644503.1"/>
    <property type="molecule type" value="Genomic_DNA"/>
</dbReference>